<feature type="domain" description="ACB" evidence="1">
    <location>
        <begin position="2"/>
        <end position="87"/>
    </location>
</feature>
<dbReference type="OrthoDB" id="346910at2759"/>
<dbReference type="EMBL" id="ML977328">
    <property type="protein sequence ID" value="KAF2113469.1"/>
    <property type="molecule type" value="Genomic_DNA"/>
</dbReference>
<dbReference type="GO" id="GO:0000062">
    <property type="term" value="F:fatty-acyl-CoA binding"/>
    <property type="evidence" value="ECO:0007669"/>
    <property type="project" value="InterPro"/>
</dbReference>
<organism evidence="2 3">
    <name type="scientific">Lophiotrema nucula</name>
    <dbReference type="NCBI Taxonomy" id="690887"/>
    <lineage>
        <taxon>Eukaryota</taxon>
        <taxon>Fungi</taxon>
        <taxon>Dikarya</taxon>
        <taxon>Ascomycota</taxon>
        <taxon>Pezizomycotina</taxon>
        <taxon>Dothideomycetes</taxon>
        <taxon>Pleosporomycetidae</taxon>
        <taxon>Pleosporales</taxon>
        <taxon>Lophiotremataceae</taxon>
        <taxon>Lophiotrema</taxon>
    </lineage>
</organism>
<gene>
    <name evidence="2" type="ORF">BDV96DRAFT_648427</name>
</gene>
<dbReference type="InterPro" id="IPR014352">
    <property type="entry name" value="FERM/acyl-CoA-bd_prot_sf"/>
</dbReference>
<dbReference type="Proteomes" id="UP000799770">
    <property type="component" value="Unassembled WGS sequence"/>
</dbReference>
<evidence type="ECO:0000313" key="3">
    <source>
        <dbReference type="Proteomes" id="UP000799770"/>
    </source>
</evidence>
<dbReference type="SUPFAM" id="SSF47027">
    <property type="entry name" value="Acyl-CoA binding protein"/>
    <property type="match status" value="1"/>
</dbReference>
<keyword evidence="3" id="KW-1185">Reference proteome</keyword>
<protein>
    <submittedName>
        <fullName evidence="2">Diazepam-binding inhibitor</fullName>
    </submittedName>
</protein>
<dbReference type="PROSITE" id="PS51228">
    <property type="entry name" value="ACB_2"/>
    <property type="match status" value="1"/>
</dbReference>
<evidence type="ECO:0000259" key="1">
    <source>
        <dbReference type="PROSITE" id="PS51228"/>
    </source>
</evidence>
<dbReference type="AlphaFoldDB" id="A0A6A5Z1Y1"/>
<proteinExistence type="predicted"/>
<evidence type="ECO:0000313" key="2">
    <source>
        <dbReference type="EMBL" id="KAF2113469.1"/>
    </source>
</evidence>
<dbReference type="InterPro" id="IPR035984">
    <property type="entry name" value="Acyl-CoA-binding_sf"/>
</dbReference>
<sequence length="88" mass="9558">MPSAKFATAWNESKTLAANPTPGEQLDLYAYGKIVKGGEPKKGGLLDPTARAMYNKWKELTDAGVTESQAEAKYIALVASYKKKYGTK</sequence>
<dbReference type="Gene3D" id="1.20.80.10">
    <property type="match status" value="1"/>
</dbReference>
<accession>A0A6A5Z1Y1</accession>
<name>A0A6A5Z1Y1_9PLEO</name>
<dbReference type="InterPro" id="IPR000582">
    <property type="entry name" value="Acyl-CoA-binding_protein"/>
</dbReference>
<dbReference type="Pfam" id="PF00887">
    <property type="entry name" value="ACBP"/>
    <property type="match status" value="1"/>
</dbReference>
<reference evidence="2" key="1">
    <citation type="journal article" date="2020" name="Stud. Mycol.">
        <title>101 Dothideomycetes genomes: a test case for predicting lifestyles and emergence of pathogens.</title>
        <authorList>
            <person name="Haridas S."/>
            <person name="Albert R."/>
            <person name="Binder M."/>
            <person name="Bloem J."/>
            <person name="Labutti K."/>
            <person name="Salamov A."/>
            <person name="Andreopoulos B."/>
            <person name="Baker S."/>
            <person name="Barry K."/>
            <person name="Bills G."/>
            <person name="Bluhm B."/>
            <person name="Cannon C."/>
            <person name="Castanera R."/>
            <person name="Culley D."/>
            <person name="Daum C."/>
            <person name="Ezra D."/>
            <person name="Gonzalez J."/>
            <person name="Henrissat B."/>
            <person name="Kuo A."/>
            <person name="Liang C."/>
            <person name="Lipzen A."/>
            <person name="Lutzoni F."/>
            <person name="Magnuson J."/>
            <person name="Mondo S."/>
            <person name="Nolan M."/>
            <person name="Ohm R."/>
            <person name="Pangilinan J."/>
            <person name="Park H.-J."/>
            <person name="Ramirez L."/>
            <person name="Alfaro M."/>
            <person name="Sun H."/>
            <person name="Tritt A."/>
            <person name="Yoshinaga Y."/>
            <person name="Zwiers L.-H."/>
            <person name="Turgeon B."/>
            <person name="Goodwin S."/>
            <person name="Spatafora J."/>
            <person name="Crous P."/>
            <person name="Grigoriev I."/>
        </authorList>
    </citation>
    <scope>NUCLEOTIDE SEQUENCE</scope>
    <source>
        <strain evidence="2">CBS 627.86</strain>
    </source>
</reference>